<organism evidence="1">
    <name type="scientific">marine sediment metagenome</name>
    <dbReference type="NCBI Taxonomy" id="412755"/>
    <lineage>
        <taxon>unclassified sequences</taxon>
        <taxon>metagenomes</taxon>
        <taxon>ecological metagenomes</taxon>
    </lineage>
</organism>
<dbReference type="EMBL" id="LAZR01011800">
    <property type="protein sequence ID" value="KKM59259.1"/>
    <property type="molecule type" value="Genomic_DNA"/>
</dbReference>
<dbReference type="AlphaFoldDB" id="A0A0F9IR26"/>
<name>A0A0F9IR26_9ZZZZ</name>
<evidence type="ECO:0000313" key="1">
    <source>
        <dbReference type="EMBL" id="KKM59259.1"/>
    </source>
</evidence>
<comment type="caution">
    <text evidence="1">The sequence shown here is derived from an EMBL/GenBank/DDBJ whole genome shotgun (WGS) entry which is preliminary data.</text>
</comment>
<protein>
    <submittedName>
        <fullName evidence="1">Uncharacterized protein</fullName>
    </submittedName>
</protein>
<gene>
    <name evidence="1" type="ORF">LCGC14_1548360</name>
</gene>
<proteinExistence type="predicted"/>
<reference evidence="1" key="1">
    <citation type="journal article" date="2015" name="Nature">
        <title>Complex archaea that bridge the gap between prokaryotes and eukaryotes.</title>
        <authorList>
            <person name="Spang A."/>
            <person name="Saw J.H."/>
            <person name="Jorgensen S.L."/>
            <person name="Zaremba-Niedzwiedzka K."/>
            <person name="Martijn J."/>
            <person name="Lind A.E."/>
            <person name="van Eijk R."/>
            <person name="Schleper C."/>
            <person name="Guy L."/>
            <person name="Ettema T.J."/>
        </authorList>
    </citation>
    <scope>NUCLEOTIDE SEQUENCE</scope>
</reference>
<sequence length="394" mass="47340">MTLYNVIIRVLYVSTPYTIKIKYSNNEFWVYPGNIIEEINDLENLILFNEENIDAYKSYSVNEFLKKDPNTYCYIAFKMNFNVNKSLEDLILQIQNEVMYLIMVLDYYMVNFHYFDKIYIFQMDNKLVRAIKLNFNQQWFISSHVALNYNKIKNLEEFLVLTVQNFEKNYIYLDDFELFLRGKLYIEPTLFQVKKGKRNILDNLSDIWESMEHISNTYWKKNNKKFNIIKKNDPRASSKVSKIKYMFKSLSIKIDQSEEAIIQDIYKNQYNYKKHETADLQNINFQKLGENLMAVLPIFEKAFTSLLGIYPNIIKFKLFRKYIITIEPTDERKDFSTRSGIKKKRELLSKNDEFIKFIQYIQYEPIQSKLQKYPFEKLKSGDIEKPISINSIDN</sequence>
<accession>A0A0F9IR26</accession>